<feature type="compositionally biased region" description="Low complexity" evidence="1">
    <location>
        <begin position="1"/>
        <end position="15"/>
    </location>
</feature>
<dbReference type="EMBL" id="FORP01000040">
    <property type="protein sequence ID" value="SFK87687.1"/>
    <property type="molecule type" value="Genomic_DNA"/>
</dbReference>
<reference evidence="2 3" key="1">
    <citation type="submission" date="2016-10" db="EMBL/GenBank/DDBJ databases">
        <authorList>
            <person name="de Groot N.N."/>
        </authorList>
    </citation>
    <scope>NUCLEOTIDE SEQUENCE [LARGE SCALE GENOMIC DNA]</scope>
    <source>
        <strain evidence="2 3">DSM 44468</strain>
    </source>
</reference>
<evidence type="ECO:0000313" key="2">
    <source>
        <dbReference type="EMBL" id="SFK87687.1"/>
    </source>
</evidence>
<evidence type="ECO:0000313" key="3">
    <source>
        <dbReference type="Proteomes" id="UP000199025"/>
    </source>
</evidence>
<dbReference type="SUPFAM" id="SSF51679">
    <property type="entry name" value="Bacterial luciferase-like"/>
    <property type="match status" value="1"/>
</dbReference>
<dbReference type="GO" id="GO:0016705">
    <property type="term" value="F:oxidoreductase activity, acting on paired donors, with incorporation or reduction of molecular oxygen"/>
    <property type="evidence" value="ECO:0007669"/>
    <property type="project" value="InterPro"/>
</dbReference>
<proteinExistence type="predicted"/>
<dbReference type="InterPro" id="IPR036661">
    <property type="entry name" value="Luciferase-like_sf"/>
</dbReference>
<name>A0A1I4D5I6_9PSEU</name>
<sequence>MPGRGSSTGSSTGSTAWSPDAWNPGGGYDWRSQYVRTSRQVIDEAADEAGRDPAAISTIYNVAGRITDAPLAIRDVDGSRAGGSADEMLTSLRRQSASTAPTTRNPDGTWVGGSVWQWVDELTTAVNDFGAGGFVFSPVADSPEDAERARARSAREIVPAVRAAIG</sequence>
<feature type="region of interest" description="Disordered" evidence="1">
    <location>
        <begin position="1"/>
        <end position="24"/>
    </location>
</feature>
<keyword evidence="3" id="KW-1185">Reference proteome</keyword>
<dbReference type="RefSeq" id="WP_143250015.1">
    <property type="nucleotide sequence ID" value="NZ_CBDQZW010000065.1"/>
</dbReference>
<organism evidence="2 3">
    <name type="scientific">Amycolatopsis sacchari</name>
    <dbReference type="NCBI Taxonomy" id="115433"/>
    <lineage>
        <taxon>Bacteria</taxon>
        <taxon>Bacillati</taxon>
        <taxon>Actinomycetota</taxon>
        <taxon>Actinomycetes</taxon>
        <taxon>Pseudonocardiales</taxon>
        <taxon>Pseudonocardiaceae</taxon>
        <taxon>Amycolatopsis</taxon>
    </lineage>
</organism>
<evidence type="ECO:0008006" key="4">
    <source>
        <dbReference type="Google" id="ProtNLM"/>
    </source>
</evidence>
<dbReference type="Proteomes" id="UP000199025">
    <property type="component" value="Unassembled WGS sequence"/>
</dbReference>
<evidence type="ECO:0000256" key="1">
    <source>
        <dbReference type="SAM" id="MobiDB-lite"/>
    </source>
</evidence>
<gene>
    <name evidence="2" type="ORF">SAMN05421835_14029</name>
</gene>
<dbReference type="OrthoDB" id="9775082at2"/>
<protein>
    <recommendedName>
        <fullName evidence="4">Luciferase-like monooxygenase</fullName>
    </recommendedName>
</protein>
<dbReference type="AlphaFoldDB" id="A0A1I4D5I6"/>
<dbReference type="Gene3D" id="3.20.20.30">
    <property type="entry name" value="Luciferase-like domain"/>
    <property type="match status" value="1"/>
</dbReference>
<dbReference type="STRING" id="115433.SAMN05421835_14029"/>
<accession>A0A1I4D5I6</accession>